<dbReference type="InterPro" id="IPR050346">
    <property type="entry name" value="FMO-like"/>
</dbReference>
<keyword evidence="5 6" id="KW-0560">Oxidoreductase</keyword>
<keyword evidence="2" id="KW-0285">Flavoprotein</keyword>
<keyword evidence="3" id="KW-0274">FAD</keyword>
<reference evidence="6 7" key="1">
    <citation type="submission" date="2019-02" db="EMBL/GenBank/DDBJ databases">
        <title>Deep-cultivation of Planctomycetes and their phenomic and genomic characterization uncovers novel biology.</title>
        <authorList>
            <person name="Wiegand S."/>
            <person name="Jogler M."/>
            <person name="Boedeker C."/>
            <person name="Pinto D."/>
            <person name="Vollmers J."/>
            <person name="Rivas-Marin E."/>
            <person name="Kohn T."/>
            <person name="Peeters S.H."/>
            <person name="Heuer A."/>
            <person name="Rast P."/>
            <person name="Oberbeckmann S."/>
            <person name="Bunk B."/>
            <person name="Jeske O."/>
            <person name="Meyerdierks A."/>
            <person name="Storesund J.E."/>
            <person name="Kallscheuer N."/>
            <person name="Luecker S."/>
            <person name="Lage O.M."/>
            <person name="Pohl T."/>
            <person name="Merkel B.J."/>
            <person name="Hornburger P."/>
            <person name="Mueller R.-W."/>
            <person name="Bruemmer F."/>
            <person name="Labrenz M."/>
            <person name="Spormann A.M."/>
            <person name="Op Den Camp H."/>
            <person name="Overmann J."/>
            <person name="Amann R."/>
            <person name="Jetten M.S.M."/>
            <person name="Mascher T."/>
            <person name="Medema M.H."/>
            <person name="Devos D.P."/>
            <person name="Kaster A.-K."/>
            <person name="Ovreas L."/>
            <person name="Rohde M."/>
            <person name="Galperin M.Y."/>
            <person name="Jogler C."/>
        </authorList>
    </citation>
    <scope>NUCLEOTIDE SEQUENCE [LARGE SCALE GENOMIC DNA]</scope>
    <source>
        <strain evidence="6 7">Mal64</strain>
    </source>
</reference>
<dbReference type="PIRSF" id="PIRSF000332">
    <property type="entry name" value="FMO"/>
    <property type="match status" value="1"/>
</dbReference>
<dbReference type="Pfam" id="PF00743">
    <property type="entry name" value="FMO-like"/>
    <property type="match status" value="1"/>
</dbReference>
<dbReference type="SUPFAM" id="SSF51905">
    <property type="entry name" value="FAD/NAD(P)-binding domain"/>
    <property type="match status" value="2"/>
</dbReference>
<evidence type="ECO:0000256" key="4">
    <source>
        <dbReference type="ARBA" id="ARBA00022857"/>
    </source>
</evidence>
<keyword evidence="6" id="KW-0503">Monooxygenase</keyword>
<dbReference type="PROSITE" id="PS51257">
    <property type="entry name" value="PROKAR_LIPOPROTEIN"/>
    <property type="match status" value="1"/>
</dbReference>
<dbReference type="EC" id="1.14.13.84" evidence="6"/>
<name>A0A5C5ZVL4_9BACT</name>
<dbReference type="Proteomes" id="UP000315440">
    <property type="component" value="Unassembled WGS sequence"/>
</dbReference>
<organism evidence="6 7">
    <name type="scientific">Pseudobythopirellula maris</name>
    <dbReference type="NCBI Taxonomy" id="2527991"/>
    <lineage>
        <taxon>Bacteria</taxon>
        <taxon>Pseudomonadati</taxon>
        <taxon>Planctomycetota</taxon>
        <taxon>Planctomycetia</taxon>
        <taxon>Pirellulales</taxon>
        <taxon>Lacipirellulaceae</taxon>
        <taxon>Pseudobythopirellula</taxon>
    </lineage>
</organism>
<dbReference type="Gene3D" id="3.50.50.60">
    <property type="entry name" value="FAD/NAD(P)-binding domain"/>
    <property type="match status" value="1"/>
</dbReference>
<gene>
    <name evidence="6" type="primary">hapE</name>
    <name evidence="6" type="ORF">Mal64_13900</name>
</gene>
<keyword evidence="7" id="KW-1185">Reference proteome</keyword>
<evidence type="ECO:0000256" key="3">
    <source>
        <dbReference type="ARBA" id="ARBA00022827"/>
    </source>
</evidence>
<evidence type="ECO:0000256" key="1">
    <source>
        <dbReference type="ARBA" id="ARBA00009183"/>
    </source>
</evidence>
<evidence type="ECO:0000256" key="5">
    <source>
        <dbReference type="ARBA" id="ARBA00023002"/>
    </source>
</evidence>
<evidence type="ECO:0000313" key="7">
    <source>
        <dbReference type="Proteomes" id="UP000315440"/>
    </source>
</evidence>
<dbReference type="InterPro" id="IPR000960">
    <property type="entry name" value="Flavin_mOase"/>
</dbReference>
<keyword evidence="4" id="KW-0521">NADP</keyword>
<dbReference type="GO" id="GO:0004499">
    <property type="term" value="F:N,N-dimethylaniline monooxygenase activity"/>
    <property type="evidence" value="ECO:0007669"/>
    <property type="project" value="InterPro"/>
</dbReference>
<dbReference type="InterPro" id="IPR020946">
    <property type="entry name" value="Flavin_mOase-like"/>
</dbReference>
<sequence>MGADRLDSVAVIGAGSSGLAACAALQREGISYECLEREADLGGVWNYASPGGRVYRSTHLISSKSLTEFLDFSLPDDCPDFPSHAQVLEYFRAYADAMGLHDHIRFGAGVRRMEREAGGWLLELESGERRSYGAVIIANGHNRDPYWPAQSTEFAGEALHSSQYKHPDQLRGKRVLVVGAGNSGCDIAVDSARIADSTTLSMRRGYHILPKYFHGTPIDICGERVLRWRVPLGVRRLLARVVTYFLLGRLRDAGLPEPDHKLFESHPLINSELVYHARHGDIDVRPDVTGFQDCRAQFADGSEGDFDTVVFATGYELTFPFLDANELNWSDNEHKPGLYLNVFHPDNDDLYVLGMIQPDSGQWGLVDRQARLVAKYLKGIRQGAESAGRFQKKKRAPGNRRTTKYLATPRHSLEVEHFSYRRRLDRELRALSKM</sequence>
<evidence type="ECO:0000313" key="6">
    <source>
        <dbReference type="EMBL" id="TWT90991.1"/>
    </source>
</evidence>
<comment type="similarity">
    <text evidence="1">Belongs to the FMO family.</text>
</comment>
<proteinExistence type="inferred from homology"/>
<dbReference type="PRINTS" id="PR00370">
    <property type="entry name" value="FMOXYGENASE"/>
</dbReference>
<dbReference type="PANTHER" id="PTHR23023">
    <property type="entry name" value="DIMETHYLANILINE MONOOXYGENASE"/>
    <property type="match status" value="1"/>
</dbReference>
<dbReference type="AlphaFoldDB" id="A0A5C5ZVL4"/>
<protein>
    <submittedName>
        <fullName evidence="6">4-hydroxyacetophenone monooxygenase</fullName>
        <ecNumber evidence="6">1.14.13.84</ecNumber>
    </submittedName>
</protein>
<dbReference type="GO" id="GO:0050661">
    <property type="term" value="F:NADP binding"/>
    <property type="evidence" value="ECO:0007669"/>
    <property type="project" value="InterPro"/>
</dbReference>
<comment type="caution">
    <text evidence="6">The sequence shown here is derived from an EMBL/GenBank/DDBJ whole genome shotgun (WGS) entry which is preliminary data.</text>
</comment>
<accession>A0A5C5ZVL4</accession>
<evidence type="ECO:0000256" key="2">
    <source>
        <dbReference type="ARBA" id="ARBA00022630"/>
    </source>
</evidence>
<dbReference type="GO" id="GO:0050660">
    <property type="term" value="F:flavin adenine dinucleotide binding"/>
    <property type="evidence" value="ECO:0007669"/>
    <property type="project" value="InterPro"/>
</dbReference>
<dbReference type="GO" id="GO:0033767">
    <property type="term" value="F:4-hydroxyacetophenone monooxygenase activity"/>
    <property type="evidence" value="ECO:0007669"/>
    <property type="project" value="UniProtKB-EC"/>
</dbReference>
<dbReference type="InterPro" id="IPR036188">
    <property type="entry name" value="FAD/NAD-bd_sf"/>
</dbReference>
<dbReference type="EMBL" id="SJPQ01000001">
    <property type="protein sequence ID" value="TWT90991.1"/>
    <property type="molecule type" value="Genomic_DNA"/>
</dbReference>